<proteinExistence type="predicted"/>
<keyword evidence="2" id="KW-1185">Reference proteome</keyword>
<name>A0ABP3TTG6_9CLOT</name>
<organism evidence="1 2">
    <name type="scientific">Clostridium malenominatum</name>
    <dbReference type="NCBI Taxonomy" id="1539"/>
    <lineage>
        <taxon>Bacteria</taxon>
        <taxon>Bacillati</taxon>
        <taxon>Bacillota</taxon>
        <taxon>Clostridia</taxon>
        <taxon>Eubacteriales</taxon>
        <taxon>Clostridiaceae</taxon>
        <taxon>Clostridium</taxon>
    </lineage>
</organism>
<reference evidence="2" key="1">
    <citation type="journal article" date="2019" name="Int. J. Syst. Evol. Microbiol.">
        <title>The Global Catalogue of Microorganisms (GCM) 10K type strain sequencing project: providing services to taxonomists for standard genome sequencing and annotation.</title>
        <authorList>
            <consortium name="The Broad Institute Genomics Platform"/>
            <consortium name="The Broad Institute Genome Sequencing Center for Infectious Disease"/>
            <person name="Wu L."/>
            <person name="Ma J."/>
        </authorList>
    </citation>
    <scope>NUCLEOTIDE SEQUENCE [LARGE SCALE GENOMIC DNA]</scope>
    <source>
        <strain evidence="2">JCM 1405</strain>
    </source>
</reference>
<dbReference type="RefSeq" id="WP_343765811.1">
    <property type="nucleotide sequence ID" value="NZ_BAAACF010000001.1"/>
</dbReference>
<evidence type="ECO:0000313" key="1">
    <source>
        <dbReference type="EMBL" id="GAA0717586.1"/>
    </source>
</evidence>
<dbReference type="InterPro" id="IPR015017">
    <property type="entry name" value="DUF1904"/>
</dbReference>
<comment type="caution">
    <text evidence="1">The sequence shown here is derived from an EMBL/GenBank/DDBJ whole genome shotgun (WGS) entry which is preliminary data.</text>
</comment>
<protein>
    <submittedName>
        <fullName evidence="1">DUF1904 domain-containing protein</fullName>
    </submittedName>
</protein>
<dbReference type="Pfam" id="PF08921">
    <property type="entry name" value="DUF1904"/>
    <property type="match status" value="1"/>
</dbReference>
<dbReference type="Proteomes" id="UP001500339">
    <property type="component" value="Unassembled WGS sequence"/>
</dbReference>
<sequence>MPRIKVKGIKVEDVCKVSKELIDELEALLECPRDYFSIEHINSTFIKDGEMNQGYPFIEVAWFDRGQEIQDKVAKTITKFFNSVGYDNLDIIFIMLKKESYYENGEHF</sequence>
<dbReference type="Gene3D" id="3.30.429.10">
    <property type="entry name" value="Macrophage Migration Inhibitory Factor"/>
    <property type="match status" value="1"/>
</dbReference>
<accession>A0ABP3TTG6</accession>
<evidence type="ECO:0000313" key="2">
    <source>
        <dbReference type="Proteomes" id="UP001500339"/>
    </source>
</evidence>
<gene>
    <name evidence="1" type="ORF">GCM10008905_03370</name>
</gene>
<dbReference type="InterPro" id="IPR014347">
    <property type="entry name" value="Tautomerase/MIF_sf"/>
</dbReference>
<dbReference type="SUPFAM" id="SSF55331">
    <property type="entry name" value="Tautomerase/MIF"/>
    <property type="match status" value="1"/>
</dbReference>
<dbReference type="EMBL" id="BAAACF010000001">
    <property type="protein sequence ID" value="GAA0717586.1"/>
    <property type="molecule type" value="Genomic_DNA"/>
</dbReference>